<evidence type="ECO:0000256" key="8">
    <source>
        <dbReference type="ARBA" id="ARBA00023136"/>
    </source>
</evidence>
<dbReference type="RefSeq" id="WP_009536326.1">
    <property type="nucleotide sequence ID" value="NZ_JH414504.1"/>
</dbReference>
<proteinExistence type="inferred from homology"/>
<comment type="subcellular location">
    <subcellularLocation>
        <location evidence="1 10">Cell membrane</location>
        <topology evidence="1 10">Multi-pass membrane protein</topology>
    </subcellularLocation>
</comment>
<evidence type="ECO:0000256" key="5">
    <source>
        <dbReference type="ARBA" id="ARBA00022856"/>
    </source>
</evidence>
<keyword evidence="5" id="KW-0571">Peptide transport</keyword>
<protein>
    <recommendedName>
        <fullName evidence="11">ABC transmembrane type-1 domain-containing protein</fullName>
    </recommendedName>
</protein>
<keyword evidence="7 10" id="KW-1133">Transmembrane helix</keyword>
<dbReference type="GO" id="GO:0015833">
    <property type="term" value="P:peptide transport"/>
    <property type="evidence" value="ECO:0007669"/>
    <property type="project" value="UniProtKB-KW"/>
</dbReference>
<dbReference type="Pfam" id="PF12911">
    <property type="entry name" value="OppC_N"/>
    <property type="match status" value="1"/>
</dbReference>
<evidence type="ECO:0000313" key="13">
    <source>
        <dbReference type="Proteomes" id="UP000003527"/>
    </source>
</evidence>
<feature type="transmembrane region" description="Helical" evidence="10">
    <location>
        <begin position="170"/>
        <end position="191"/>
    </location>
</feature>
<dbReference type="HOGENOM" id="CLU_028518_1_0_9"/>
<dbReference type="PANTHER" id="PTHR43386">
    <property type="entry name" value="OLIGOPEPTIDE TRANSPORT SYSTEM PERMEASE PROTEIN APPC"/>
    <property type="match status" value="1"/>
</dbReference>
<sequence>MEEIKKNPLSMQVSMEDFMPASGEDKESLVIMRESVGFWKDGIRRFRKNKIAMSAFFLVLLIMIFCFIVPAFYPYKYEQQMKGSERLAPMQYSKVEKAEMEKGEKIFPHLLGTDQNGRDYMIRVLVGGRVSMTVGLVASVLILMIGSVFGAIAGYFGGIIDMIMMRIVDIIYTVPDVLIIILLAQTLKFPLEKLSMLPAFTWMQKLGSNMISMFIVFALLYWVGMARIVRSQIMILKQSEYVTAARALGAGPGRIIFKHLIVNCIGTLIVTTTLQIPSSIFTESFLSFLGLGVQAPMPSLGSLASAALNGFQTYPEKLFAPAFLIFIIILSFNLLGDGLRDAFDPKLKQQ</sequence>
<keyword evidence="4 10" id="KW-0812">Transmembrane</keyword>
<dbReference type="SUPFAM" id="SSF161098">
    <property type="entry name" value="MetI-like"/>
    <property type="match status" value="1"/>
</dbReference>
<gene>
    <name evidence="12" type="ORF">HMPREF9624_00421</name>
</gene>
<dbReference type="PANTHER" id="PTHR43386:SF24">
    <property type="entry name" value="OLIGOPEPTIDE TRANSPORT SYSTEM PERMEASE PROTEIN AMID"/>
    <property type="match status" value="1"/>
</dbReference>
<keyword evidence="2 10" id="KW-0813">Transport</keyword>
<keyword evidence="6" id="KW-0653">Protein transport</keyword>
<name>G9WTR1_9FIRM</name>
<dbReference type="InterPro" id="IPR050366">
    <property type="entry name" value="BP-dependent_transpt_permease"/>
</dbReference>
<dbReference type="GO" id="GO:0015031">
    <property type="term" value="P:protein transport"/>
    <property type="evidence" value="ECO:0007669"/>
    <property type="project" value="UniProtKB-KW"/>
</dbReference>
<feature type="transmembrane region" description="Helical" evidence="10">
    <location>
        <begin position="134"/>
        <end position="158"/>
    </location>
</feature>
<feature type="transmembrane region" description="Helical" evidence="10">
    <location>
        <begin position="260"/>
        <end position="281"/>
    </location>
</feature>
<dbReference type="GO" id="GO:0005886">
    <property type="term" value="C:plasma membrane"/>
    <property type="evidence" value="ECO:0007669"/>
    <property type="project" value="UniProtKB-SubCell"/>
</dbReference>
<evidence type="ECO:0000256" key="10">
    <source>
        <dbReference type="RuleBase" id="RU363032"/>
    </source>
</evidence>
<dbReference type="Proteomes" id="UP000003527">
    <property type="component" value="Unassembled WGS sequence"/>
</dbReference>
<evidence type="ECO:0000256" key="3">
    <source>
        <dbReference type="ARBA" id="ARBA00022475"/>
    </source>
</evidence>
<feature type="transmembrane region" description="Helical" evidence="10">
    <location>
        <begin position="51"/>
        <end position="73"/>
    </location>
</feature>
<accession>G9WTR1</accession>
<keyword evidence="13" id="KW-1185">Reference proteome</keyword>
<evidence type="ECO:0000313" key="12">
    <source>
        <dbReference type="EMBL" id="EHL12114.1"/>
    </source>
</evidence>
<evidence type="ECO:0000256" key="2">
    <source>
        <dbReference type="ARBA" id="ARBA00022448"/>
    </source>
</evidence>
<evidence type="ECO:0000256" key="4">
    <source>
        <dbReference type="ARBA" id="ARBA00022692"/>
    </source>
</evidence>
<evidence type="ECO:0000256" key="9">
    <source>
        <dbReference type="ARBA" id="ARBA00024202"/>
    </source>
</evidence>
<dbReference type="GO" id="GO:0055085">
    <property type="term" value="P:transmembrane transport"/>
    <property type="evidence" value="ECO:0007669"/>
    <property type="project" value="InterPro"/>
</dbReference>
<evidence type="ECO:0000256" key="6">
    <source>
        <dbReference type="ARBA" id="ARBA00022927"/>
    </source>
</evidence>
<dbReference type="Pfam" id="PF00528">
    <property type="entry name" value="BPD_transp_1"/>
    <property type="match status" value="1"/>
</dbReference>
<dbReference type="InterPro" id="IPR035906">
    <property type="entry name" value="MetI-like_sf"/>
</dbReference>
<keyword evidence="3" id="KW-1003">Cell membrane</keyword>
<feature type="domain" description="ABC transmembrane type-1" evidence="11">
    <location>
        <begin position="128"/>
        <end position="336"/>
    </location>
</feature>
<dbReference type="Gene3D" id="1.10.3720.10">
    <property type="entry name" value="MetI-like"/>
    <property type="match status" value="1"/>
</dbReference>
<evidence type="ECO:0000259" key="11">
    <source>
        <dbReference type="PROSITE" id="PS50928"/>
    </source>
</evidence>
<reference evidence="12 13" key="1">
    <citation type="submission" date="2011-08" db="EMBL/GenBank/DDBJ databases">
        <title>The Genome Sequence of Oribacterium sp. ACB7.</title>
        <authorList>
            <consortium name="The Broad Institute Genome Sequencing Platform"/>
            <person name="Earl A."/>
            <person name="Ward D."/>
            <person name="Feldgarden M."/>
            <person name="Gevers D."/>
            <person name="Sizova M."/>
            <person name="Hazen A."/>
            <person name="Epstein S."/>
            <person name="Young S.K."/>
            <person name="Zeng Q."/>
            <person name="Gargeya S."/>
            <person name="Fitzgerald M."/>
            <person name="Haas B."/>
            <person name="Abouelleil A."/>
            <person name="Alvarado L."/>
            <person name="Arachchi H.M."/>
            <person name="Berlin A."/>
            <person name="Brown A."/>
            <person name="Chapman S.B."/>
            <person name="Chen Z."/>
            <person name="Dunbar C."/>
            <person name="Freedman E."/>
            <person name="Gearin G."/>
            <person name="Gellesch M."/>
            <person name="Goldberg J."/>
            <person name="Griggs A."/>
            <person name="Gujja S."/>
            <person name="Heiman D."/>
            <person name="Howarth C."/>
            <person name="Larson L."/>
            <person name="Lui A."/>
            <person name="MacDonald P.J.P."/>
            <person name="Montmayeur A."/>
            <person name="Murphy C."/>
            <person name="Neiman D."/>
            <person name="Pearson M."/>
            <person name="Priest M."/>
            <person name="Roberts A."/>
            <person name="Saif S."/>
            <person name="Shea T."/>
            <person name="Shenoy N."/>
            <person name="Sisk P."/>
            <person name="Stolte C."/>
            <person name="Sykes S."/>
            <person name="Wortman J."/>
            <person name="Nusbaum C."/>
            <person name="Birren B."/>
        </authorList>
    </citation>
    <scope>NUCLEOTIDE SEQUENCE [LARGE SCALE GENOMIC DNA]</scope>
    <source>
        <strain evidence="12 13">ACB7</strain>
    </source>
</reference>
<feature type="transmembrane region" description="Helical" evidence="10">
    <location>
        <begin position="318"/>
        <end position="336"/>
    </location>
</feature>
<evidence type="ECO:0000256" key="1">
    <source>
        <dbReference type="ARBA" id="ARBA00004651"/>
    </source>
</evidence>
<feature type="transmembrane region" description="Helical" evidence="10">
    <location>
        <begin position="211"/>
        <end position="229"/>
    </location>
</feature>
<keyword evidence="8 10" id="KW-0472">Membrane</keyword>
<organism evidence="12 13">
    <name type="scientific">Oribacterium asaccharolyticum ACB7</name>
    <dbReference type="NCBI Taxonomy" id="796944"/>
    <lineage>
        <taxon>Bacteria</taxon>
        <taxon>Bacillati</taxon>
        <taxon>Bacillota</taxon>
        <taxon>Clostridia</taxon>
        <taxon>Lachnospirales</taxon>
        <taxon>Lachnospiraceae</taxon>
        <taxon>Oribacterium</taxon>
    </lineage>
</organism>
<dbReference type="CDD" id="cd06261">
    <property type="entry name" value="TM_PBP2"/>
    <property type="match status" value="1"/>
</dbReference>
<dbReference type="PROSITE" id="PS50928">
    <property type="entry name" value="ABC_TM1"/>
    <property type="match status" value="1"/>
</dbReference>
<dbReference type="InterPro" id="IPR000515">
    <property type="entry name" value="MetI-like"/>
</dbReference>
<comment type="similarity">
    <text evidence="9">Belongs to the binding-protein-dependent transport system permease family. OppBC subfamily.</text>
</comment>
<dbReference type="PATRIC" id="fig|796944.3.peg.1134"/>
<evidence type="ECO:0000256" key="7">
    <source>
        <dbReference type="ARBA" id="ARBA00022989"/>
    </source>
</evidence>
<dbReference type="AlphaFoldDB" id="G9WTR1"/>
<comment type="caution">
    <text evidence="12">The sequence shown here is derived from an EMBL/GenBank/DDBJ whole genome shotgun (WGS) entry which is preliminary data.</text>
</comment>
<dbReference type="InterPro" id="IPR025966">
    <property type="entry name" value="OppC_N"/>
</dbReference>
<dbReference type="EMBL" id="AFZD01000016">
    <property type="protein sequence ID" value="EHL12114.1"/>
    <property type="molecule type" value="Genomic_DNA"/>
</dbReference>